<dbReference type="AlphaFoldDB" id="A0AAJ6VKT5"/>
<dbReference type="RefSeq" id="XP_011495069.1">
    <property type="nucleotide sequence ID" value="XM_011496767.1"/>
</dbReference>
<evidence type="ECO:0000256" key="1">
    <source>
        <dbReference type="SAM" id="MobiDB-lite"/>
    </source>
</evidence>
<gene>
    <name evidence="3" type="primary">LOC105359998</name>
</gene>
<organism evidence="2 3">
    <name type="scientific">Ceratosolen solmsi marchali</name>
    <dbReference type="NCBI Taxonomy" id="326594"/>
    <lineage>
        <taxon>Eukaryota</taxon>
        <taxon>Metazoa</taxon>
        <taxon>Ecdysozoa</taxon>
        <taxon>Arthropoda</taxon>
        <taxon>Hexapoda</taxon>
        <taxon>Insecta</taxon>
        <taxon>Pterygota</taxon>
        <taxon>Neoptera</taxon>
        <taxon>Endopterygota</taxon>
        <taxon>Hymenoptera</taxon>
        <taxon>Apocrita</taxon>
        <taxon>Proctotrupomorpha</taxon>
        <taxon>Chalcidoidea</taxon>
        <taxon>Agaonidae</taxon>
        <taxon>Agaoninae</taxon>
        <taxon>Ceratosolen</taxon>
    </lineage>
</organism>
<accession>A0AAJ6VKT5</accession>
<proteinExistence type="predicted"/>
<evidence type="ECO:0000313" key="2">
    <source>
        <dbReference type="Proteomes" id="UP000695007"/>
    </source>
</evidence>
<keyword evidence="2" id="KW-1185">Reference proteome</keyword>
<sequence length="185" mass="21374">MKDVKPTDKLDGTLRIHRRRPGSCQPKDSLGLSCIFQENDLEKDQSLSRRKTLTVPQDNIGISCLPAKEFDCTRNTPLNTTESDDTKKIVQNTDQKKIETEEYLTRLRGGADWTWMLNSEFDNLNPNERKQKHGRNKQLHNTISDIGISNIQRPKGDKLKPRKSILPKDNIGSYCRLLPMKTWKR</sequence>
<feature type="compositionally biased region" description="Basic and acidic residues" evidence="1">
    <location>
        <begin position="1"/>
        <end position="14"/>
    </location>
</feature>
<feature type="region of interest" description="Disordered" evidence="1">
    <location>
        <begin position="1"/>
        <end position="28"/>
    </location>
</feature>
<name>A0AAJ6VKT5_9HYME</name>
<protein>
    <submittedName>
        <fullName evidence="3">Uncharacterized protein LOC105359998</fullName>
    </submittedName>
</protein>
<evidence type="ECO:0000313" key="3">
    <source>
        <dbReference type="RefSeq" id="XP_011495069.1"/>
    </source>
</evidence>
<reference evidence="3" key="1">
    <citation type="submission" date="2025-08" db="UniProtKB">
        <authorList>
            <consortium name="RefSeq"/>
        </authorList>
    </citation>
    <scope>IDENTIFICATION</scope>
</reference>
<dbReference type="GeneID" id="105359998"/>
<dbReference type="KEGG" id="csol:105359998"/>
<dbReference type="Proteomes" id="UP000695007">
    <property type="component" value="Unplaced"/>
</dbReference>